<dbReference type="Proteomes" id="UP000317043">
    <property type="component" value="Unassembled WGS sequence"/>
</dbReference>
<sequence length="636" mass="67988">MTDPDPTIAAEQIVLGAAMLADDGSAVSGLSAIVSADDFAKPAHQIVWQAITAAHTVGDPTGPVAIAARLAASGELNKVGGGPYLHDLLTSVPTSATAGHYAKLVAEAAARRRASVAATRIAQAATEPGADLAAVVEAAQADLTVERSEAWAEPVALTVERSMPAFPVDVLPDWVADMVSGVAEATATPTDLAGSLSLAALATATMGRVLVEPGPGWREQTSVFTCTALDPGNRKTAVFDEVSAPIWAAEAHVVEELTPQIVEAKVEKAIAIKAGEAAVTAAGKNSDDHGAVSDAKRATLDAENIVVPAVPRFVTNDPTPEAAKTLLAQQGGRVAVLDDEGGLFAQIAGRYSGTPDLDVFLKGHAGGKLRIDRKSSEPEFVERAALTIGLAVQPEVIRDVASIPGFESRGLLARFLWSLPQSMVGYRPTSPPPLNPTIRDRWNRRVRDLAITMWHTTTDTVLTLTPDAQAAVKKLSEYCEPRLRPDGEWRPILSWANKWVGAVVRIAGLLHIAEHLSSGDGWRRPINADTIDAAAMIGYYYATHALATWDHMHASSTGPATTVLNWLTKQRQPMWKQREIWRSIRCQIRSTDELSAALQVLENHGYIRIYQPERTGRGRRPSPHIHVHPSLTKGKK</sequence>
<keyword evidence="5" id="KW-0347">Helicase</keyword>
<dbReference type="OrthoDB" id="5150132at2"/>
<accession>A0A543AWB0</accession>
<dbReference type="Pfam" id="PF00772">
    <property type="entry name" value="DnaB"/>
    <property type="match status" value="1"/>
</dbReference>
<evidence type="ECO:0000313" key="6">
    <source>
        <dbReference type="Proteomes" id="UP000317043"/>
    </source>
</evidence>
<dbReference type="EMBL" id="VFOW01000001">
    <property type="protein sequence ID" value="TQL76840.1"/>
    <property type="molecule type" value="Genomic_DNA"/>
</dbReference>
<dbReference type="AlphaFoldDB" id="A0A543AWB0"/>
<dbReference type="SUPFAM" id="SSF48024">
    <property type="entry name" value="N-terminal domain of DnaB helicase"/>
    <property type="match status" value="1"/>
</dbReference>
<dbReference type="GO" id="GO:0005524">
    <property type="term" value="F:ATP binding"/>
    <property type="evidence" value="ECO:0007669"/>
    <property type="project" value="InterPro"/>
</dbReference>
<dbReference type="GO" id="GO:0003677">
    <property type="term" value="F:DNA binding"/>
    <property type="evidence" value="ECO:0007669"/>
    <property type="project" value="UniProtKB-KW"/>
</dbReference>
<proteinExistence type="predicted"/>
<dbReference type="InterPro" id="IPR036185">
    <property type="entry name" value="DNA_heli_DnaB-like_N_sf"/>
</dbReference>
<dbReference type="PANTHER" id="PTHR30153">
    <property type="entry name" value="REPLICATIVE DNA HELICASE DNAB"/>
    <property type="match status" value="1"/>
</dbReference>
<keyword evidence="5" id="KW-0067">ATP-binding</keyword>
<dbReference type="Gene3D" id="1.10.860.10">
    <property type="entry name" value="DNAb Helicase, Chain A"/>
    <property type="match status" value="1"/>
</dbReference>
<dbReference type="Pfam" id="PF13148">
    <property type="entry name" value="DUF3987"/>
    <property type="match status" value="1"/>
</dbReference>
<dbReference type="GO" id="GO:0003678">
    <property type="term" value="F:DNA helicase activity"/>
    <property type="evidence" value="ECO:0007669"/>
    <property type="project" value="InterPro"/>
</dbReference>
<evidence type="ECO:0000256" key="3">
    <source>
        <dbReference type="SAM" id="MobiDB-lite"/>
    </source>
</evidence>
<evidence type="ECO:0000256" key="1">
    <source>
        <dbReference type="ARBA" id="ARBA00022705"/>
    </source>
</evidence>
<dbReference type="PANTHER" id="PTHR30153:SF2">
    <property type="entry name" value="REPLICATIVE DNA HELICASE"/>
    <property type="match status" value="1"/>
</dbReference>
<organism evidence="5 6">
    <name type="scientific">Stackebrandtia endophytica</name>
    <dbReference type="NCBI Taxonomy" id="1496996"/>
    <lineage>
        <taxon>Bacteria</taxon>
        <taxon>Bacillati</taxon>
        <taxon>Actinomycetota</taxon>
        <taxon>Actinomycetes</taxon>
        <taxon>Glycomycetales</taxon>
        <taxon>Glycomycetaceae</taxon>
        <taxon>Stackebrandtia</taxon>
    </lineage>
</organism>
<name>A0A543AWB0_9ACTN</name>
<dbReference type="GO" id="GO:0006260">
    <property type="term" value="P:DNA replication"/>
    <property type="evidence" value="ECO:0007669"/>
    <property type="project" value="UniProtKB-KW"/>
</dbReference>
<dbReference type="InterPro" id="IPR025048">
    <property type="entry name" value="DUF3987"/>
</dbReference>
<gene>
    <name evidence="5" type="ORF">FB566_2381</name>
</gene>
<comment type="caution">
    <text evidence="5">The sequence shown here is derived from an EMBL/GenBank/DDBJ whole genome shotgun (WGS) entry which is preliminary data.</text>
</comment>
<keyword evidence="5" id="KW-0378">Hydrolase</keyword>
<dbReference type="InterPro" id="IPR016136">
    <property type="entry name" value="DNA_helicase_N/primase_C"/>
</dbReference>
<keyword evidence="1" id="KW-0235">DNA replication</keyword>
<keyword evidence="2" id="KW-0238">DNA-binding</keyword>
<evidence type="ECO:0000313" key="5">
    <source>
        <dbReference type="EMBL" id="TQL76840.1"/>
    </source>
</evidence>
<feature type="compositionally biased region" description="Basic residues" evidence="3">
    <location>
        <begin position="617"/>
        <end position="636"/>
    </location>
</feature>
<dbReference type="InParanoid" id="A0A543AWB0"/>
<protein>
    <submittedName>
        <fullName evidence="5">DnaB helicase-like protein</fullName>
    </submittedName>
</protein>
<keyword evidence="5" id="KW-0547">Nucleotide-binding</keyword>
<evidence type="ECO:0000256" key="2">
    <source>
        <dbReference type="ARBA" id="ARBA00023125"/>
    </source>
</evidence>
<reference evidence="5 6" key="1">
    <citation type="submission" date="2019-06" db="EMBL/GenBank/DDBJ databases">
        <title>Sequencing the genomes of 1000 actinobacteria strains.</title>
        <authorList>
            <person name="Klenk H.-P."/>
        </authorList>
    </citation>
    <scope>NUCLEOTIDE SEQUENCE [LARGE SCALE GENOMIC DNA]</scope>
    <source>
        <strain evidence="5 6">DSM 45928</strain>
    </source>
</reference>
<dbReference type="InterPro" id="IPR007693">
    <property type="entry name" value="DNA_helicase_DnaB-like_N"/>
</dbReference>
<dbReference type="RefSeq" id="WP_142038855.1">
    <property type="nucleotide sequence ID" value="NZ_JBHTGS010000001.1"/>
</dbReference>
<feature type="domain" description="DNA helicase DnaB-like N-terminal" evidence="4">
    <location>
        <begin position="7"/>
        <end position="107"/>
    </location>
</feature>
<feature type="region of interest" description="Disordered" evidence="3">
    <location>
        <begin position="614"/>
        <end position="636"/>
    </location>
</feature>
<evidence type="ECO:0000259" key="4">
    <source>
        <dbReference type="Pfam" id="PF00772"/>
    </source>
</evidence>
<keyword evidence="6" id="KW-1185">Reference proteome</keyword>
<dbReference type="GO" id="GO:0005829">
    <property type="term" value="C:cytosol"/>
    <property type="evidence" value="ECO:0007669"/>
    <property type="project" value="TreeGrafter"/>
</dbReference>